<gene>
    <name evidence="1" type="ORF">OXX778_LOCUS18662</name>
</gene>
<feature type="non-terminal residue" evidence="1">
    <location>
        <position position="97"/>
    </location>
</feature>
<reference evidence="1" key="1">
    <citation type="submission" date="2021-02" db="EMBL/GenBank/DDBJ databases">
        <authorList>
            <person name="Nowell W R."/>
        </authorList>
    </citation>
    <scope>NUCLEOTIDE SEQUENCE</scope>
    <source>
        <strain evidence="1">Ploen Becks lab</strain>
    </source>
</reference>
<proteinExistence type="predicted"/>
<sequence length="97" mass="11109">MYFVIDKQNLDLIPTAKKIYWKCERPKCPSRANSKGLIHPLRDTQLSFNEETLSLLSKTEALRKMIVIERNKNTLESLVGFNAKTLSEIAITGTQKK</sequence>
<dbReference type="Proteomes" id="UP000663879">
    <property type="component" value="Unassembled WGS sequence"/>
</dbReference>
<dbReference type="AlphaFoldDB" id="A0A814K4K6"/>
<evidence type="ECO:0000313" key="2">
    <source>
        <dbReference type="Proteomes" id="UP000663879"/>
    </source>
</evidence>
<evidence type="ECO:0000313" key="1">
    <source>
        <dbReference type="EMBL" id="CAF1047565.1"/>
    </source>
</evidence>
<organism evidence="1 2">
    <name type="scientific">Brachionus calyciflorus</name>
    <dbReference type="NCBI Taxonomy" id="104777"/>
    <lineage>
        <taxon>Eukaryota</taxon>
        <taxon>Metazoa</taxon>
        <taxon>Spiralia</taxon>
        <taxon>Gnathifera</taxon>
        <taxon>Rotifera</taxon>
        <taxon>Eurotatoria</taxon>
        <taxon>Monogononta</taxon>
        <taxon>Pseudotrocha</taxon>
        <taxon>Ploima</taxon>
        <taxon>Brachionidae</taxon>
        <taxon>Brachionus</taxon>
    </lineage>
</organism>
<evidence type="ECO:0008006" key="3">
    <source>
        <dbReference type="Google" id="ProtNLM"/>
    </source>
</evidence>
<comment type="caution">
    <text evidence="1">The sequence shown here is derived from an EMBL/GenBank/DDBJ whole genome shotgun (WGS) entry which is preliminary data.</text>
</comment>
<accession>A0A814K4K6</accession>
<keyword evidence="2" id="KW-1185">Reference proteome</keyword>
<dbReference type="EMBL" id="CAJNOC010005269">
    <property type="protein sequence ID" value="CAF1047565.1"/>
    <property type="molecule type" value="Genomic_DNA"/>
</dbReference>
<protein>
    <recommendedName>
        <fullName evidence="3">FLYWCH-type domain-containing protein</fullName>
    </recommendedName>
</protein>
<name>A0A814K4K6_9BILA</name>